<keyword evidence="2" id="KW-1185">Reference proteome</keyword>
<dbReference type="Proteomes" id="UP000691718">
    <property type="component" value="Unassembled WGS sequence"/>
</dbReference>
<dbReference type="EMBL" id="CAJQZP010000287">
    <property type="protein sequence ID" value="CAG4952805.1"/>
    <property type="molecule type" value="Genomic_DNA"/>
</dbReference>
<organism evidence="1 2">
    <name type="scientific">Parnassius apollo</name>
    <name type="common">Apollo butterfly</name>
    <name type="synonym">Papilio apollo</name>
    <dbReference type="NCBI Taxonomy" id="110799"/>
    <lineage>
        <taxon>Eukaryota</taxon>
        <taxon>Metazoa</taxon>
        <taxon>Ecdysozoa</taxon>
        <taxon>Arthropoda</taxon>
        <taxon>Hexapoda</taxon>
        <taxon>Insecta</taxon>
        <taxon>Pterygota</taxon>
        <taxon>Neoptera</taxon>
        <taxon>Endopterygota</taxon>
        <taxon>Lepidoptera</taxon>
        <taxon>Glossata</taxon>
        <taxon>Ditrysia</taxon>
        <taxon>Papilionoidea</taxon>
        <taxon>Papilionidae</taxon>
        <taxon>Parnassiinae</taxon>
        <taxon>Parnassini</taxon>
        <taxon>Parnassius</taxon>
        <taxon>Parnassius</taxon>
    </lineage>
</organism>
<evidence type="ECO:0000313" key="2">
    <source>
        <dbReference type="Proteomes" id="UP000691718"/>
    </source>
</evidence>
<sequence length="161" mass="17951">MKSGWKILKSEDRNFDLHFWVTTLLSVTKERRKADPNLDSLFISTRGLVKAALRSVIASWVKTAFIEAGILSSPGSIRSAVASFRYANNISLEEILRKGNWKRNNNFFKYYCKTVSKQGLAAMLTEVVLTKGRGAFRAADVLPAARFCETDTAALLVTRTG</sequence>
<proteinExistence type="predicted"/>
<dbReference type="AlphaFoldDB" id="A0A8S3WDI0"/>
<protein>
    <submittedName>
        <fullName evidence="1">(apollo) hypothetical protein</fullName>
    </submittedName>
</protein>
<evidence type="ECO:0000313" key="1">
    <source>
        <dbReference type="EMBL" id="CAG4952805.1"/>
    </source>
</evidence>
<dbReference type="OrthoDB" id="7484669at2759"/>
<gene>
    <name evidence="1" type="ORF">PAPOLLO_LOCUS4718</name>
</gene>
<name>A0A8S3WDI0_PARAO</name>
<reference evidence="1" key="1">
    <citation type="submission" date="2021-04" db="EMBL/GenBank/DDBJ databases">
        <authorList>
            <person name="Tunstrom K."/>
        </authorList>
    </citation>
    <scope>NUCLEOTIDE SEQUENCE</scope>
</reference>
<accession>A0A8S3WDI0</accession>
<comment type="caution">
    <text evidence="1">The sequence shown here is derived from an EMBL/GenBank/DDBJ whole genome shotgun (WGS) entry which is preliminary data.</text>
</comment>